<dbReference type="NCBIfam" id="TIGR04069">
    <property type="entry name" value="ocin_ACP_rel"/>
    <property type="match status" value="1"/>
</dbReference>
<evidence type="ECO:0000313" key="2">
    <source>
        <dbReference type="Proteomes" id="UP000266177"/>
    </source>
</evidence>
<dbReference type="Gene3D" id="1.10.1200.10">
    <property type="entry name" value="ACP-like"/>
    <property type="match status" value="1"/>
</dbReference>
<dbReference type="InterPro" id="IPR036736">
    <property type="entry name" value="ACP-like_sf"/>
</dbReference>
<dbReference type="SUPFAM" id="SSF47336">
    <property type="entry name" value="ACP-like"/>
    <property type="match status" value="1"/>
</dbReference>
<gene>
    <name evidence="1" type="ORF">DQX05_27440</name>
</gene>
<dbReference type="RefSeq" id="WP_119796461.1">
    <property type="nucleotide sequence ID" value="NZ_QYZD01000046.1"/>
</dbReference>
<comment type="caution">
    <text evidence="1">The sequence shown here is derived from an EMBL/GenBank/DDBJ whole genome shotgun (WGS) entry which is preliminary data.</text>
</comment>
<accession>A0A3A3G9F2</accession>
<evidence type="ECO:0000313" key="1">
    <source>
        <dbReference type="EMBL" id="RJG17767.1"/>
    </source>
</evidence>
<dbReference type="EMBL" id="QYZD01000046">
    <property type="protein sequence ID" value="RJG17767.1"/>
    <property type="molecule type" value="Genomic_DNA"/>
</dbReference>
<proteinExistence type="predicted"/>
<name>A0A3A3G9F2_PANTH</name>
<dbReference type="InterPro" id="IPR023972">
    <property type="entry name" value="CHP04069_acyl_carrier-rel"/>
</dbReference>
<organism evidence="1 2">
    <name type="scientific">Paenibacillus thiaminolyticus</name>
    <name type="common">Bacillus thiaminolyticus</name>
    <dbReference type="NCBI Taxonomy" id="49283"/>
    <lineage>
        <taxon>Bacteria</taxon>
        <taxon>Bacillati</taxon>
        <taxon>Bacillota</taxon>
        <taxon>Bacilli</taxon>
        <taxon>Bacillales</taxon>
        <taxon>Paenibacillaceae</taxon>
        <taxon>Paenibacillus</taxon>
    </lineage>
</organism>
<protein>
    <submittedName>
        <fullName evidence="1">Peptide maturation system acyl carrier-related protein</fullName>
    </submittedName>
</protein>
<reference evidence="1 2" key="1">
    <citation type="submission" date="2018-09" db="EMBL/GenBank/DDBJ databases">
        <title>Paenibacillus SK2017-BO5.</title>
        <authorList>
            <person name="Piskunova J.V."/>
            <person name="Dubiley S.A."/>
            <person name="Severinov K.V."/>
        </authorList>
    </citation>
    <scope>NUCLEOTIDE SEQUENCE [LARGE SCALE GENOMIC DNA]</scope>
    <source>
        <strain evidence="1 2">BO5</strain>
    </source>
</reference>
<dbReference type="Proteomes" id="UP000266177">
    <property type="component" value="Unassembled WGS sequence"/>
</dbReference>
<dbReference type="AlphaFoldDB" id="A0A3A3G9F2"/>
<dbReference type="OrthoDB" id="1739662at2"/>
<sequence>MICEDKNDISHQLNSIFFETFHVDPDKITTNYWNDHLMGQQIGLAPRDLLYLYVEIEKRFNIVIPQEDIVKGHFQSLSQIEQIIRRQTGKNIMFR</sequence>